<protein>
    <submittedName>
        <fullName evidence="1">Uncharacterized protein</fullName>
    </submittedName>
</protein>
<reference evidence="1 2" key="1">
    <citation type="journal article" date="2022" name="New Phytol.">
        <title>Ecological generalism drives hyperdiversity of secondary metabolite gene clusters in xylarialean endophytes.</title>
        <authorList>
            <person name="Franco M.E.E."/>
            <person name="Wisecaver J.H."/>
            <person name="Arnold A.E."/>
            <person name="Ju Y.M."/>
            <person name="Slot J.C."/>
            <person name="Ahrendt S."/>
            <person name="Moore L.P."/>
            <person name="Eastman K.E."/>
            <person name="Scott K."/>
            <person name="Konkel Z."/>
            <person name="Mondo S.J."/>
            <person name="Kuo A."/>
            <person name="Hayes R.D."/>
            <person name="Haridas S."/>
            <person name="Andreopoulos B."/>
            <person name="Riley R."/>
            <person name="LaButti K."/>
            <person name="Pangilinan J."/>
            <person name="Lipzen A."/>
            <person name="Amirebrahimi M."/>
            <person name="Yan J."/>
            <person name="Adam C."/>
            <person name="Keymanesh K."/>
            <person name="Ng V."/>
            <person name="Louie K."/>
            <person name="Northen T."/>
            <person name="Drula E."/>
            <person name="Henrissat B."/>
            <person name="Hsieh H.M."/>
            <person name="Youens-Clark K."/>
            <person name="Lutzoni F."/>
            <person name="Miadlikowska J."/>
            <person name="Eastwood D.C."/>
            <person name="Hamelin R.C."/>
            <person name="Grigoriev I.V."/>
            <person name="U'Ren J.M."/>
        </authorList>
    </citation>
    <scope>NUCLEOTIDE SEQUENCE [LARGE SCALE GENOMIC DNA]</scope>
    <source>
        <strain evidence="1 2">CBS 119005</strain>
    </source>
</reference>
<gene>
    <name evidence="1" type="ORF">F4820DRAFT_406369</name>
</gene>
<evidence type="ECO:0000313" key="2">
    <source>
        <dbReference type="Proteomes" id="UP001497700"/>
    </source>
</evidence>
<evidence type="ECO:0000313" key="1">
    <source>
        <dbReference type="EMBL" id="KAI4869634.1"/>
    </source>
</evidence>
<dbReference type="Proteomes" id="UP001497700">
    <property type="component" value="Unassembled WGS sequence"/>
</dbReference>
<accession>A0ACB9ZD18</accession>
<keyword evidence="2" id="KW-1185">Reference proteome</keyword>
<organism evidence="1 2">
    <name type="scientific">Hypoxylon rubiginosum</name>
    <dbReference type="NCBI Taxonomy" id="110542"/>
    <lineage>
        <taxon>Eukaryota</taxon>
        <taxon>Fungi</taxon>
        <taxon>Dikarya</taxon>
        <taxon>Ascomycota</taxon>
        <taxon>Pezizomycotina</taxon>
        <taxon>Sordariomycetes</taxon>
        <taxon>Xylariomycetidae</taxon>
        <taxon>Xylariales</taxon>
        <taxon>Hypoxylaceae</taxon>
        <taxon>Hypoxylon</taxon>
    </lineage>
</organism>
<proteinExistence type="predicted"/>
<dbReference type="EMBL" id="MU393429">
    <property type="protein sequence ID" value="KAI4869634.1"/>
    <property type="molecule type" value="Genomic_DNA"/>
</dbReference>
<comment type="caution">
    <text evidence="1">The sequence shown here is derived from an EMBL/GenBank/DDBJ whole genome shotgun (WGS) entry which is preliminary data.</text>
</comment>
<name>A0ACB9ZD18_9PEZI</name>
<sequence>MPSNGAMIRTPRTFWLPCHDEWLAQRIDNLENLPEFWKMMVSLYKCSPYDLFNWGLRIDPTDEDNILEELCGILPHAAFGGDIVKLRDALQYAITLRVEGHILPIGPLDQQSLAKLVQQGVRLGDDPRSYDTAQLVKMSDAWNDTKRRRWYSTPLLWELANYVQDREVRPASEKTFFVLEFRDVEAIVACIDSLHVKGWFSHSVDQTNDSWLHANRGKWDELKPVGLEQLKAWEKESMLIRMNARAADLPDWSQGQLDVRFWLGPGCDRRFRITMAAFNEKWHKFC</sequence>